<organism evidence="1 2">
    <name type="scientific">Phakopsora pachyrhizi</name>
    <name type="common">Asian soybean rust disease fungus</name>
    <dbReference type="NCBI Taxonomy" id="170000"/>
    <lineage>
        <taxon>Eukaryota</taxon>
        <taxon>Fungi</taxon>
        <taxon>Dikarya</taxon>
        <taxon>Basidiomycota</taxon>
        <taxon>Pucciniomycotina</taxon>
        <taxon>Pucciniomycetes</taxon>
        <taxon>Pucciniales</taxon>
        <taxon>Phakopsoraceae</taxon>
        <taxon>Phakopsora</taxon>
    </lineage>
</organism>
<dbReference type="Gene3D" id="1.20.200.10">
    <property type="entry name" value="Fumarase/aspartase (Central domain)"/>
    <property type="match status" value="1"/>
</dbReference>
<reference evidence="1" key="1">
    <citation type="submission" date="2022-06" db="EMBL/GenBank/DDBJ databases">
        <authorList>
            <consortium name="SYNGENTA / RWTH Aachen University"/>
        </authorList>
    </citation>
    <scope>NUCLEOTIDE SEQUENCE</scope>
</reference>
<evidence type="ECO:0000313" key="1">
    <source>
        <dbReference type="EMBL" id="CAH7670412.1"/>
    </source>
</evidence>
<dbReference type="AlphaFoldDB" id="A0AAV0ANB1"/>
<protein>
    <submittedName>
        <fullName evidence="1">Uncharacterized protein</fullName>
    </submittedName>
</protein>
<gene>
    <name evidence="1" type="ORF">PPACK8108_LOCUS5116</name>
</gene>
<sequence length="64" mass="7251">KMQGGIKRLYKFIRSDQGIKFRRSDVHKSRMGKTIGNLVNRIAMSMEIGGGIEKVLIKTLEDLS</sequence>
<feature type="non-terminal residue" evidence="1">
    <location>
        <position position="1"/>
    </location>
</feature>
<keyword evidence="2" id="KW-1185">Reference proteome</keyword>
<name>A0AAV0ANB1_PHAPC</name>
<proteinExistence type="predicted"/>
<dbReference type="EMBL" id="CALTRL010000982">
    <property type="protein sequence ID" value="CAH7670412.1"/>
    <property type="molecule type" value="Genomic_DNA"/>
</dbReference>
<comment type="caution">
    <text evidence="1">The sequence shown here is derived from an EMBL/GenBank/DDBJ whole genome shotgun (WGS) entry which is preliminary data.</text>
</comment>
<accession>A0AAV0ANB1</accession>
<evidence type="ECO:0000313" key="2">
    <source>
        <dbReference type="Proteomes" id="UP001153365"/>
    </source>
</evidence>
<dbReference type="Proteomes" id="UP001153365">
    <property type="component" value="Unassembled WGS sequence"/>
</dbReference>